<dbReference type="InterPro" id="IPR055418">
    <property type="entry name" value="UFD1_N2"/>
</dbReference>
<dbReference type="InterPro" id="IPR055417">
    <property type="entry name" value="UFD1_N1"/>
</dbReference>
<dbReference type="Gene3D" id="2.40.40.50">
    <property type="entry name" value="Ubiquitin fusion degradation protein UFD1, N-terminal domain"/>
    <property type="match status" value="1"/>
</dbReference>
<dbReference type="OrthoDB" id="422728at2759"/>
<evidence type="ECO:0000256" key="2">
    <source>
        <dbReference type="ARBA" id="ARBA00022786"/>
    </source>
</evidence>
<evidence type="ECO:0000256" key="1">
    <source>
        <dbReference type="ARBA" id="ARBA00006043"/>
    </source>
</evidence>
<dbReference type="PANTHER" id="PTHR12555">
    <property type="entry name" value="UBIQUITIN FUSION DEGRADATON PROTEIN 1"/>
    <property type="match status" value="1"/>
</dbReference>
<evidence type="ECO:0000313" key="7">
    <source>
        <dbReference type="Proteomes" id="UP000825935"/>
    </source>
</evidence>
<feature type="compositionally biased region" description="Polar residues" evidence="3">
    <location>
        <begin position="198"/>
        <end position="213"/>
    </location>
</feature>
<dbReference type="PANTHER" id="PTHR12555:SF13">
    <property type="entry name" value="UBIQUITIN RECOGNITION FACTOR IN ER-ASSOCIATED DEGRADATION PROTEIN 1"/>
    <property type="match status" value="1"/>
</dbReference>
<dbReference type="FunFam" id="2.40.40.50:FF:000001">
    <property type="entry name" value="Ubiquitin fusion degradation protein 1 homolog"/>
    <property type="match status" value="1"/>
</dbReference>
<feature type="domain" description="Ubiquitin fusion degradation protein UFD1 N-terminal subdomain 1" evidence="4">
    <location>
        <begin position="15"/>
        <end position="110"/>
    </location>
</feature>
<feature type="domain" description="Ubiquitin fusion degradation protein UFD1 N-terminal subdomain 2" evidence="5">
    <location>
        <begin position="111"/>
        <end position="186"/>
    </location>
</feature>
<evidence type="ECO:0000256" key="3">
    <source>
        <dbReference type="SAM" id="MobiDB-lite"/>
    </source>
</evidence>
<dbReference type="EMBL" id="CM035422">
    <property type="protein sequence ID" value="KAH7372803.1"/>
    <property type="molecule type" value="Genomic_DNA"/>
</dbReference>
<comment type="caution">
    <text evidence="6">The sequence shown here is derived from an EMBL/GenBank/DDBJ whole genome shotgun (WGS) entry which is preliminary data.</text>
</comment>
<feature type="compositionally biased region" description="Basic and acidic residues" evidence="3">
    <location>
        <begin position="298"/>
        <end position="310"/>
    </location>
</feature>
<feature type="region of interest" description="Disordered" evidence="3">
    <location>
        <begin position="185"/>
        <end position="322"/>
    </location>
</feature>
<dbReference type="InterPro" id="IPR042299">
    <property type="entry name" value="Ufd1-like_Nn"/>
</dbReference>
<dbReference type="EMBL" id="CM035422">
    <property type="protein sequence ID" value="KAH7372804.1"/>
    <property type="molecule type" value="Genomic_DNA"/>
</dbReference>
<dbReference type="Pfam" id="PF24842">
    <property type="entry name" value="UFD1_N2"/>
    <property type="match status" value="1"/>
</dbReference>
<dbReference type="EMBL" id="CM035422">
    <property type="protein sequence ID" value="KAH7372800.1"/>
    <property type="molecule type" value="Genomic_DNA"/>
</dbReference>
<evidence type="ECO:0000259" key="5">
    <source>
        <dbReference type="Pfam" id="PF24842"/>
    </source>
</evidence>
<dbReference type="FunFam" id="3.10.330.10:FF:000002">
    <property type="entry name" value="ubiquitin fusion degradation protein 1 homolog"/>
    <property type="match status" value="1"/>
</dbReference>
<dbReference type="EMBL" id="CM035422">
    <property type="protein sequence ID" value="KAH7372801.1"/>
    <property type="molecule type" value="Genomic_DNA"/>
</dbReference>
<proteinExistence type="inferred from homology"/>
<dbReference type="Pfam" id="PF03152">
    <property type="entry name" value="UFD1_N1"/>
    <property type="match status" value="1"/>
</dbReference>
<reference evidence="6" key="1">
    <citation type="submission" date="2021-08" db="EMBL/GenBank/DDBJ databases">
        <title>WGS assembly of Ceratopteris richardii.</title>
        <authorList>
            <person name="Marchant D.B."/>
            <person name="Chen G."/>
            <person name="Jenkins J."/>
            <person name="Shu S."/>
            <person name="Leebens-Mack J."/>
            <person name="Grimwood J."/>
            <person name="Schmutz J."/>
            <person name="Soltis P."/>
            <person name="Soltis D."/>
            <person name="Chen Z.-H."/>
        </authorList>
    </citation>
    <scope>NUCLEOTIDE SEQUENCE</scope>
    <source>
        <strain evidence="6">Whitten #5841</strain>
        <tissue evidence="6">Leaf</tissue>
    </source>
</reference>
<dbReference type="GO" id="GO:0036503">
    <property type="term" value="P:ERAD pathway"/>
    <property type="evidence" value="ECO:0007669"/>
    <property type="project" value="TreeGrafter"/>
</dbReference>
<protein>
    <submittedName>
        <fullName evidence="6">Uncharacterized protein</fullName>
    </submittedName>
</protein>
<dbReference type="AlphaFoldDB" id="A0A8T2SXJ8"/>
<keyword evidence="2" id="KW-0833">Ubl conjugation pathway</keyword>
<dbReference type="GO" id="GO:0031593">
    <property type="term" value="F:polyubiquitin modification-dependent protein binding"/>
    <property type="evidence" value="ECO:0007669"/>
    <property type="project" value="TreeGrafter"/>
</dbReference>
<dbReference type="GO" id="GO:0034098">
    <property type="term" value="C:VCP-NPL4-UFD1 AAA ATPase complex"/>
    <property type="evidence" value="ECO:0007669"/>
    <property type="project" value="TreeGrafter"/>
</dbReference>
<comment type="similarity">
    <text evidence="1">Belongs to the UFD1 family.</text>
</comment>
<dbReference type="EMBL" id="CM035422">
    <property type="protein sequence ID" value="KAH7372802.1"/>
    <property type="molecule type" value="Genomic_DNA"/>
</dbReference>
<evidence type="ECO:0000313" key="6">
    <source>
        <dbReference type="EMBL" id="KAH7372800.1"/>
    </source>
</evidence>
<accession>A0A8T2SXJ8</accession>
<dbReference type="Proteomes" id="UP000825935">
    <property type="component" value="Chromosome 17"/>
</dbReference>
<dbReference type="Gene3D" id="3.10.330.10">
    <property type="match status" value="1"/>
</dbReference>
<sequence>MFFGDYGMGYPGGTFEQSYRCYPVTFIEKPQLENGDKVIMPPSALDRLASLRIDYPMLFEIHNPATERTSHCGVLEFIAEEGMIYMPYWMMENLLLSEGDIVRLKSATLPKGSYVKLQPHTKDFLDISNPKAVLETTLRNFSCLTVGDNIMVAYNNKKYYIDIVEAKPAMAVSIIETDCEVDFAPPLDYKEPEPVQRASESGNTASASALQDSQEPEEAKFNPFSGVGRRLDGKPSKHPAMSNGLTTNTVSPMQKSKSLEPRPATSESKPGRPHGKLVFGGGSTSGSTSSKVPATKIPVKEEADKEEKPKFQAFSGKKYSLR</sequence>
<name>A0A8T2SXJ8_CERRI</name>
<dbReference type="OMA" id="YKEHSEQ"/>
<organism evidence="6 7">
    <name type="scientific">Ceratopteris richardii</name>
    <name type="common">Triangle waterfern</name>
    <dbReference type="NCBI Taxonomy" id="49495"/>
    <lineage>
        <taxon>Eukaryota</taxon>
        <taxon>Viridiplantae</taxon>
        <taxon>Streptophyta</taxon>
        <taxon>Embryophyta</taxon>
        <taxon>Tracheophyta</taxon>
        <taxon>Polypodiopsida</taxon>
        <taxon>Polypodiidae</taxon>
        <taxon>Polypodiales</taxon>
        <taxon>Pteridineae</taxon>
        <taxon>Pteridaceae</taxon>
        <taxon>Parkerioideae</taxon>
        <taxon>Ceratopteris</taxon>
    </lineage>
</organism>
<dbReference type="GO" id="GO:0006511">
    <property type="term" value="P:ubiquitin-dependent protein catabolic process"/>
    <property type="evidence" value="ECO:0007669"/>
    <property type="project" value="InterPro"/>
</dbReference>
<feature type="compositionally biased region" description="Polar residues" evidence="3">
    <location>
        <begin position="243"/>
        <end position="256"/>
    </location>
</feature>
<gene>
    <name evidence="6" type="ORF">KP509_17G022000</name>
</gene>
<dbReference type="InterPro" id="IPR004854">
    <property type="entry name" value="Ufd1-like"/>
</dbReference>
<evidence type="ECO:0000259" key="4">
    <source>
        <dbReference type="Pfam" id="PF03152"/>
    </source>
</evidence>
<keyword evidence="7" id="KW-1185">Reference proteome</keyword>